<organism evidence="1 2">
    <name type="scientific">Vibrio ishigakensis</name>
    <dbReference type="NCBI Taxonomy" id="1481914"/>
    <lineage>
        <taxon>Bacteria</taxon>
        <taxon>Pseudomonadati</taxon>
        <taxon>Pseudomonadota</taxon>
        <taxon>Gammaproteobacteria</taxon>
        <taxon>Vibrionales</taxon>
        <taxon>Vibrionaceae</taxon>
        <taxon>Vibrio</taxon>
    </lineage>
</organism>
<reference evidence="1 2" key="2">
    <citation type="submission" date="2015-01" db="EMBL/GenBank/DDBJ databases">
        <authorList>
            <consortium name="NBRP consortium"/>
            <person name="Sawabe T."/>
            <person name="Meirelles P."/>
            <person name="Feng G."/>
            <person name="Sayaka M."/>
            <person name="Hattori M."/>
            <person name="Ohkuma M."/>
        </authorList>
    </citation>
    <scope>NUCLEOTIDE SEQUENCE [LARGE SCALE GENOMIC DNA]</scope>
    <source>
        <strain evidence="1 2">JCM19232</strain>
    </source>
</reference>
<comment type="caution">
    <text evidence="1">The sequence shown here is derived from an EMBL/GenBank/DDBJ whole genome shotgun (WGS) entry which is preliminary data.</text>
</comment>
<dbReference type="AlphaFoldDB" id="A0A0B8P2K4"/>
<gene>
    <name evidence="1" type="ORF">JCM19232_3937</name>
</gene>
<proteinExistence type="predicted"/>
<name>A0A0B8P2K4_9VIBR</name>
<dbReference type="EMBL" id="BBSA01000002">
    <property type="protein sequence ID" value="GAM60995.1"/>
    <property type="molecule type" value="Genomic_DNA"/>
</dbReference>
<sequence>MEKMSGKILSGNFDEVTSYNREELNSKLVHIGSVHFTEVTRPFTTT</sequence>
<reference evidence="1 2" key="1">
    <citation type="submission" date="2015-01" db="EMBL/GenBank/DDBJ databases">
        <title>Vibrio sp. C5 JCM 19232 whole genome shotgun sequence.</title>
        <authorList>
            <person name="Sawabe T."/>
            <person name="Meirelles P."/>
            <person name="Feng G."/>
            <person name="Sayaka M."/>
            <person name="Hattori M."/>
            <person name="Ohkuma M."/>
        </authorList>
    </citation>
    <scope>NUCLEOTIDE SEQUENCE [LARGE SCALE GENOMIC DNA]</scope>
    <source>
        <strain evidence="1 2">JCM19232</strain>
    </source>
</reference>
<evidence type="ECO:0000313" key="2">
    <source>
        <dbReference type="Proteomes" id="UP000031670"/>
    </source>
</evidence>
<evidence type="ECO:0000313" key="1">
    <source>
        <dbReference type="EMBL" id="GAM60995.1"/>
    </source>
</evidence>
<accession>A0A0B8P2K4</accession>
<dbReference type="Proteomes" id="UP000031670">
    <property type="component" value="Unassembled WGS sequence"/>
</dbReference>
<protein>
    <submittedName>
        <fullName evidence="1">Uncharacterized protein</fullName>
    </submittedName>
</protein>